<sequence>MRGSKGYKGSMFWVTNTNVFKQENACHVVAPYEADAQMTFLAVSKQVGQQLSLRIQILYHSADPGKDKIQAPRNSPDSPSPVDDSSFSPSENSSADDVPCKTNCSKLSLVNSDNMGIEPPSGKVAKRTTSPHDNVQMENVKLKQLCISASLPDDGSCASSLNKTITDTNKEGKFGSNISLLGRYSDIAKKSMERYVSVISSFIFSSSSSHASGLRAPLKDIQNTGTNRQTVDDDFSKFEYVPSN</sequence>
<evidence type="ECO:0000256" key="1">
    <source>
        <dbReference type="SAM" id="MobiDB-lite"/>
    </source>
</evidence>
<feature type="region of interest" description="Disordered" evidence="1">
    <location>
        <begin position="111"/>
        <end position="130"/>
    </location>
</feature>
<keyword evidence="3" id="KW-1185">Reference proteome</keyword>
<evidence type="ECO:0000313" key="3">
    <source>
        <dbReference type="Proteomes" id="UP000315295"/>
    </source>
</evidence>
<proteinExistence type="predicted"/>
<protein>
    <submittedName>
        <fullName evidence="2">Uncharacterized protein</fullName>
    </submittedName>
</protein>
<accession>A0A540KWZ0</accession>
<evidence type="ECO:0000313" key="2">
    <source>
        <dbReference type="EMBL" id="TQD78728.1"/>
    </source>
</evidence>
<dbReference type="AlphaFoldDB" id="A0A540KWZ0"/>
<comment type="caution">
    <text evidence="2">The sequence shown here is derived from an EMBL/GenBank/DDBJ whole genome shotgun (WGS) entry which is preliminary data.</text>
</comment>
<reference evidence="2 3" key="1">
    <citation type="journal article" date="2019" name="G3 (Bethesda)">
        <title>Sequencing of a Wild Apple (Malus baccata) Genome Unravels the Differences Between Cultivated and Wild Apple Species Regarding Disease Resistance and Cold Tolerance.</title>
        <authorList>
            <person name="Chen X."/>
        </authorList>
    </citation>
    <scope>NUCLEOTIDE SEQUENCE [LARGE SCALE GENOMIC DNA]</scope>
    <source>
        <strain evidence="3">cv. Shandingzi</strain>
        <tissue evidence="2">Leaves</tissue>
    </source>
</reference>
<dbReference type="Proteomes" id="UP000315295">
    <property type="component" value="Unassembled WGS sequence"/>
</dbReference>
<gene>
    <name evidence="2" type="ORF">C1H46_035732</name>
</gene>
<feature type="region of interest" description="Disordered" evidence="1">
    <location>
        <begin position="64"/>
        <end position="100"/>
    </location>
</feature>
<dbReference type="EMBL" id="VIEB01000895">
    <property type="protein sequence ID" value="TQD78728.1"/>
    <property type="molecule type" value="Genomic_DNA"/>
</dbReference>
<dbReference type="STRING" id="106549.A0A540KWZ0"/>
<organism evidence="2 3">
    <name type="scientific">Malus baccata</name>
    <name type="common">Siberian crab apple</name>
    <name type="synonym">Pyrus baccata</name>
    <dbReference type="NCBI Taxonomy" id="106549"/>
    <lineage>
        <taxon>Eukaryota</taxon>
        <taxon>Viridiplantae</taxon>
        <taxon>Streptophyta</taxon>
        <taxon>Embryophyta</taxon>
        <taxon>Tracheophyta</taxon>
        <taxon>Spermatophyta</taxon>
        <taxon>Magnoliopsida</taxon>
        <taxon>eudicotyledons</taxon>
        <taxon>Gunneridae</taxon>
        <taxon>Pentapetalae</taxon>
        <taxon>rosids</taxon>
        <taxon>fabids</taxon>
        <taxon>Rosales</taxon>
        <taxon>Rosaceae</taxon>
        <taxon>Amygdaloideae</taxon>
        <taxon>Maleae</taxon>
        <taxon>Malus</taxon>
    </lineage>
</organism>
<feature type="compositionally biased region" description="Low complexity" evidence="1">
    <location>
        <begin position="75"/>
        <end position="97"/>
    </location>
</feature>
<name>A0A540KWZ0_MALBA</name>